<dbReference type="GO" id="GO:0006310">
    <property type="term" value="P:DNA recombination"/>
    <property type="evidence" value="ECO:0007669"/>
    <property type="project" value="InterPro"/>
</dbReference>
<comment type="similarity">
    <text evidence="2 9">Belongs to the replication factor A protein 1 family.</text>
</comment>
<accession>A0AAD7BXF0</accession>
<proteinExistence type="inferred from homology"/>
<dbReference type="PANTHER" id="PTHR47165:SF4">
    <property type="entry name" value="OS03G0429900 PROTEIN"/>
    <property type="match status" value="1"/>
</dbReference>
<evidence type="ECO:0000259" key="12">
    <source>
        <dbReference type="Pfam" id="PF04057"/>
    </source>
</evidence>
<organism evidence="15 16">
    <name type="scientific">Roridomyces roridus</name>
    <dbReference type="NCBI Taxonomy" id="1738132"/>
    <lineage>
        <taxon>Eukaryota</taxon>
        <taxon>Fungi</taxon>
        <taxon>Dikarya</taxon>
        <taxon>Basidiomycota</taxon>
        <taxon>Agaricomycotina</taxon>
        <taxon>Agaricomycetes</taxon>
        <taxon>Agaricomycetidae</taxon>
        <taxon>Agaricales</taxon>
        <taxon>Marasmiineae</taxon>
        <taxon>Mycenaceae</taxon>
        <taxon>Roridomyces</taxon>
    </lineage>
</organism>
<dbReference type="InterPro" id="IPR047192">
    <property type="entry name" value="Euk_RPA1_DBD_C"/>
</dbReference>
<keyword evidence="5 9" id="KW-0863">Zinc-finger</keyword>
<evidence type="ECO:0000256" key="3">
    <source>
        <dbReference type="ARBA" id="ARBA00022705"/>
    </source>
</evidence>
<sequence length="619" mass="68354">MVNLSTGICARLQTAEQTDLDLFDGEHILQLLSVKHVGAGNSTTGAVERYRIILSDGEYFLQAMLATQLNGLFQDNSIQKNTIVKVTKMTCNFVQGKRLLIVLALDVVEHVDQKIGNPASYPTPTQEVPATTTNDMDAVPSAPVQQASTSSSHQTTSTAPTAQTAQRRPAANGNRPIYPIEGLSPYQNNWTIKARVTQKSDIKTYSNQKGEGQLFNVTLMDDTGEIRATGFNQVVTALYERLVVGKVYYISGARVNIAKKQFSHLNNEYELGLEKNTSVEECLDTDNLPTIKYNFVALSDLESQPKDSTCDIIGLVQAVGDVTEITTKTNNKKVTKRELTLVDRSEYSVRLTLWGKQAEEFSSPDSVLACKGVKVSDFGGRSLSVFSSSTMVINPDIQEAHTLRGWYDNQGKDVTYSAHQSSGGGAGGGGGGGFVRKEVRSLGDVKSSQLGQGDRNDFFCSQATVVFMKPDSMWYPACQKPDCNKKVVGDDAGWRCEKCDQSWPQPQYRYIMTLACSDYSGQAWLQGFNDVGDMIFGKTADEMFAIKEDSEIKFTELVQAATCEPYNFLCRARTDHYNGQPRVRYGISRIQKLDYKEEAKYLRDMLMSPWGQTAVAVAV</sequence>
<dbReference type="CDD" id="cd04474">
    <property type="entry name" value="RPA1_DBD_A"/>
    <property type="match status" value="1"/>
</dbReference>
<keyword evidence="16" id="KW-1185">Reference proteome</keyword>
<feature type="compositionally biased region" description="Polar residues" evidence="10">
    <location>
        <begin position="120"/>
        <end position="135"/>
    </location>
</feature>
<dbReference type="AlphaFoldDB" id="A0AAD7BXF0"/>
<comment type="caution">
    <text evidence="15">The sequence shown here is derived from an EMBL/GenBank/DDBJ whole genome shotgun (WGS) entry which is preliminary data.</text>
</comment>
<feature type="region of interest" description="Disordered" evidence="10">
    <location>
        <begin position="115"/>
        <end position="180"/>
    </location>
</feature>
<dbReference type="GO" id="GO:0007004">
    <property type="term" value="P:telomere maintenance via telomerase"/>
    <property type="evidence" value="ECO:0007669"/>
    <property type="project" value="UniProtKB-ARBA"/>
</dbReference>
<dbReference type="GO" id="GO:0006281">
    <property type="term" value="P:DNA repair"/>
    <property type="evidence" value="ECO:0007669"/>
    <property type="project" value="InterPro"/>
</dbReference>
<gene>
    <name evidence="15" type="ORF">FB45DRAFT_519561</name>
</gene>
<evidence type="ECO:0000256" key="7">
    <source>
        <dbReference type="ARBA" id="ARBA00023125"/>
    </source>
</evidence>
<feature type="domain" description="Replication protein A OB" evidence="14">
    <location>
        <begin position="298"/>
        <end position="394"/>
    </location>
</feature>
<evidence type="ECO:0000256" key="10">
    <source>
        <dbReference type="SAM" id="MobiDB-lite"/>
    </source>
</evidence>
<keyword evidence="4 9" id="KW-0479">Metal-binding</keyword>
<evidence type="ECO:0000259" key="11">
    <source>
        <dbReference type="Pfam" id="PF01336"/>
    </source>
</evidence>
<feature type="compositionally biased region" description="Low complexity" evidence="10">
    <location>
        <begin position="145"/>
        <end position="171"/>
    </location>
</feature>
<evidence type="ECO:0000256" key="4">
    <source>
        <dbReference type="ARBA" id="ARBA00022723"/>
    </source>
</evidence>
<comment type="subcellular location">
    <subcellularLocation>
        <location evidence="1 9">Nucleus</location>
    </subcellularLocation>
</comment>
<dbReference type="SUPFAM" id="SSF50249">
    <property type="entry name" value="Nucleic acid-binding proteins"/>
    <property type="match status" value="4"/>
</dbReference>
<dbReference type="GO" id="GO:0000781">
    <property type="term" value="C:chromosome, telomeric region"/>
    <property type="evidence" value="ECO:0007669"/>
    <property type="project" value="UniProtKB-ARBA"/>
</dbReference>
<dbReference type="Pfam" id="PF01336">
    <property type="entry name" value="tRNA_anti-codon"/>
    <property type="match status" value="1"/>
</dbReference>
<dbReference type="FunFam" id="2.40.50.140:FF:000090">
    <property type="entry name" value="Replication protein A subunit"/>
    <property type="match status" value="1"/>
</dbReference>
<evidence type="ECO:0000259" key="14">
    <source>
        <dbReference type="Pfam" id="PF16900"/>
    </source>
</evidence>
<dbReference type="Gene3D" id="2.40.50.140">
    <property type="entry name" value="Nucleic acid-binding proteins"/>
    <property type="match status" value="4"/>
</dbReference>
<dbReference type="InterPro" id="IPR031657">
    <property type="entry name" value="REPA_OB_2"/>
</dbReference>
<dbReference type="CDD" id="cd04475">
    <property type="entry name" value="RPA1_DBD_B"/>
    <property type="match status" value="1"/>
</dbReference>
<dbReference type="InterPro" id="IPR012340">
    <property type="entry name" value="NA-bd_OB-fold"/>
</dbReference>
<evidence type="ECO:0000256" key="5">
    <source>
        <dbReference type="ARBA" id="ARBA00022771"/>
    </source>
</evidence>
<dbReference type="FunFam" id="2.40.50.140:FF:000117">
    <property type="entry name" value="Replication protein A subunit"/>
    <property type="match status" value="1"/>
</dbReference>
<dbReference type="FunFam" id="2.40.50.140:FF:000064">
    <property type="entry name" value="Replication protein A subunit"/>
    <property type="match status" value="1"/>
</dbReference>
<dbReference type="FunFam" id="2.40.50.140:FF:000041">
    <property type="entry name" value="Replication protein A subunit"/>
    <property type="match status" value="1"/>
</dbReference>
<dbReference type="InterPro" id="IPR007199">
    <property type="entry name" value="Rep_factor-A_N"/>
</dbReference>
<reference evidence="15" key="1">
    <citation type="submission" date="2023-03" db="EMBL/GenBank/DDBJ databases">
        <title>Massive genome expansion in bonnet fungi (Mycena s.s.) driven by repeated elements and novel gene families across ecological guilds.</title>
        <authorList>
            <consortium name="Lawrence Berkeley National Laboratory"/>
            <person name="Harder C.B."/>
            <person name="Miyauchi S."/>
            <person name="Viragh M."/>
            <person name="Kuo A."/>
            <person name="Thoen E."/>
            <person name="Andreopoulos B."/>
            <person name="Lu D."/>
            <person name="Skrede I."/>
            <person name="Drula E."/>
            <person name="Henrissat B."/>
            <person name="Morin E."/>
            <person name="Kohler A."/>
            <person name="Barry K."/>
            <person name="LaButti K."/>
            <person name="Morin E."/>
            <person name="Salamov A."/>
            <person name="Lipzen A."/>
            <person name="Mereny Z."/>
            <person name="Hegedus B."/>
            <person name="Baldrian P."/>
            <person name="Stursova M."/>
            <person name="Weitz H."/>
            <person name="Taylor A."/>
            <person name="Grigoriev I.V."/>
            <person name="Nagy L.G."/>
            <person name="Martin F."/>
            <person name="Kauserud H."/>
        </authorList>
    </citation>
    <scope>NUCLEOTIDE SEQUENCE</scope>
    <source>
        <strain evidence="15">9284</strain>
    </source>
</reference>
<evidence type="ECO:0000313" key="16">
    <source>
        <dbReference type="Proteomes" id="UP001221142"/>
    </source>
</evidence>
<dbReference type="NCBIfam" id="TIGR00617">
    <property type="entry name" value="rpa1"/>
    <property type="match status" value="1"/>
</dbReference>
<keyword evidence="8 9" id="KW-0539">Nucleus</keyword>
<evidence type="ECO:0000256" key="8">
    <source>
        <dbReference type="ARBA" id="ARBA00023242"/>
    </source>
</evidence>
<keyword evidence="6 9" id="KW-0862">Zinc</keyword>
<dbReference type="CDD" id="cd04477">
    <property type="entry name" value="RPA1N"/>
    <property type="match status" value="1"/>
</dbReference>
<dbReference type="EMBL" id="JARKIF010000008">
    <property type="protein sequence ID" value="KAJ7632965.1"/>
    <property type="molecule type" value="Genomic_DNA"/>
</dbReference>
<dbReference type="CDD" id="cd04476">
    <property type="entry name" value="RPA1_DBD_C"/>
    <property type="match status" value="1"/>
</dbReference>
<dbReference type="InterPro" id="IPR004591">
    <property type="entry name" value="Rfa1"/>
</dbReference>
<dbReference type="GO" id="GO:0003677">
    <property type="term" value="F:DNA binding"/>
    <property type="evidence" value="ECO:0007669"/>
    <property type="project" value="UniProtKB-KW"/>
</dbReference>
<feature type="domain" description="Replication factor A C-terminal" evidence="13">
    <location>
        <begin position="458"/>
        <end position="602"/>
    </location>
</feature>
<evidence type="ECO:0000256" key="2">
    <source>
        <dbReference type="ARBA" id="ARBA00005690"/>
    </source>
</evidence>
<feature type="domain" description="OB" evidence="11">
    <location>
        <begin position="190"/>
        <end position="263"/>
    </location>
</feature>
<evidence type="ECO:0000256" key="1">
    <source>
        <dbReference type="ARBA" id="ARBA00004123"/>
    </source>
</evidence>
<evidence type="ECO:0000313" key="15">
    <source>
        <dbReference type="EMBL" id="KAJ7632965.1"/>
    </source>
</evidence>
<evidence type="ECO:0000256" key="9">
    <source>
        <dbReference type="RuleBase" id="RU364130"/>
    </source>
</evidence>
<dbReference type="PANTHER" id="PTHR47165">
    <property type="entry name" value="OS03G0429900 PROTEIN"/>
    <property type="match status" value="1"/>
</dbReference>
<dbReference type="Pfam" id="PF08646">
    <property type="entry name" value="Rep_fac-A_C"/>
    <property type="match status" value="1"/>
</dbReference>
<keyword evidence="3 9" id="KW-0235">DNA replication</keyword>
<comment type="function">
    <text evidence="9">As part of the replication protein A (RPA/RP-A), a single-stranded DNA-binding heterotrimeric complex, may play an essential role in DNA replication, recombination and repair. Binds and stabilizes single-stranded DNA intermediates, preventing complementary DNA reannealing and recruiting different proteins involved in DNA metabolism.</text>
</comment>
<dbReference type="GO" id="GO:0005662">
    <property type="term" value="C:DNA replication factor A complex"/>
    <property type="evidence" value="ECO:0007669"/>
    <property type="project" value="UniProtKB-ARBA"/>
</dbReference>
<feature type="domain" description="Replication factor-A protein 1 N-terminal" evidence="12">
    <location>
        <begin position="10"/>
        <end position="109"/>
    </location>
</feature>
<comment type="subunit">
    <text evidence="9">Component of the heterotrimeric canonical replication protein A complex (RPA).</text>
</comment>
<dbReference type="InterPro" id="IPR004365">
    <property type="entry name" value="NA-bd_OB_tRNA"/>
</dbReference>
<evidence type="ECO:0000256" key="6">
    <source>
        <dbReference type="ARBA" id="ARBA00022833"/>
    </source>
</evidence>
<dbReference type="Pfam" id="PF04057">
    <property type="entry name" value="Rep-A_N"/>
    <property type="match status" value="1"/>
</dbReference>
<protein>
    <recommendedName>
        <fullName evidence="9">Replication protein A subunit</fullName>
    </recommendedName>
</protein>
<evidence type="ECO:0000259" key="13">
    <source>
        <dbReference type="Pfam" id="PF08646"/>
    </source>
</evidence>
<dbReference type="Proteomes" id="UP001221142">
    <property type="component" value="Unassembled WGS sequence"/>
</dbReference>
<dbReference type="GO" id="GO:0006260">
    <property type="term" value="P:DNA replication"/>
    <property type="evidence" value="ECO:0007669"/>
    <property type="project" value="UniProtKB-KW"/>
</dbReference>
<dbReference type="GO" id="GO:0008270">
    <property type="term" value="F:zinc ion binding"/>
    <property type="evidence" value="ECO:0007669"/>
    <property type="project" value="UniProtKB-KW"/>
</dbReference>
<keyword evidence="7 9" id="KW-0238">DNA-binding</keyword>
<dbReference type="InterPro" id="IPR013955">
    <property type="entry name" value="Rep_factor-A_C"/>
</dbReference>
<dbReference type="Pfam" id="PF16900">
    <property type="entry name" value="REPA_OB_2"/>
    <property type="match status" value="1"/>
</dbReference>
<name>A0AAD7BXF0_9AGAR</name>